<accession>A0ACB8QXF0</accession>
<proteinExistence type="predicted"/>
<sequence length="287" mass="31612">MNEQEHIAAVSSFLLQSPPGQINDVLNDVRNIVADDESLQQGIMPALLAYNLAQFIVADIPGTSHTAIVSEAAKAGEEDDRFVDPRSKTSYKFDHIALEASDPQPIELDAESEPFRAALESATLQYLSAHYHEGNASVFATPNTPRRFTIQIVANKYNPANFWSGRWRSQYDIDLVENTVTGLILVNVHYYENGNVQLETKHNGTLALPPTISVDAPSPSATKLLALIKEFEGTCQVSLSDTYHEMGEKSFKALRRALPLTRQKLDWEKVLGYKLGQELAGAKVGGS</sequence>
<keyword evidence="2" id="KW-1185">Reference proteome</keyword>
<protein>
    <submittedName>
        <fullName evidence="1">F-actin capping protein alpha subunit</fullName>
    </submittedName>
</protein>
<name>A0ACB8QXF0_9AGAM</name>
<reference evidence="1" key="1">
    <citation type="submission" date="2021-02" db="EMBL/GenBank/DDBJ databases">
        <authorList>
            <consortium name="DOE Joint Genome Institute"/>
            <person name="Ahrendt S."/>
            <person name="Looney B.P."/>
            <person name="Miyauchi S."/>
            <person name="Morin E."/>
            <person name="Drula E."/>
            <person name="Courty P.E."/>
            <person name="Chicoki N."/>
            <person name="Fauchery L."/>
            <person name="Kohler A."/>
            <person name="Kuo A."/>
            <person name="Labutti K."/>
            <person name="Pangilinan J."/>
            <person name="Lipzen A."/>
            <person name="Riley R."/>
            <person name="Andreopoulos W."/>
            <person name="He G."/>
            <person name="Johnson J."/>
            <person name="Barry K.W."/>
            <person name="Grigoriev I.V."/>
            <person name="Nagy L."/>
            <person name="Hibbett D."/>
            <person name="Henrissat B."/>
            <person name="Matheny P.B."/>
            <person name="Labbe J."/>
            <person name="Martin F."/>
        </authorList>
    </citation>
    <scope>NUCLEOTIDE SEQUENCE</scope>
    <source>
        <strain evidence="1">EC-137</strain>
    </source>
</reference>
<dbReference type="Proteomes" id="UP000814128">
    <property type="component" value="Unassembled WGS sequence"/>
</dbReference>
<evidence type="ECO:0000313" key="2">
    <source>
        <dbReference type="Proteomes" id="UP000814128"/>
    </source>
</evidence>
<comment type="caution">
    <text evidence="1">The sequence shown here is derived from an EMBL/GenBank/DDBJ whole genome shotgun (WGS) entry which is preliminary data.</text>
</comment>
<evidence type="ECO:0000313" key="1">
    <source>
        <dbReference type="EMBL" id="KAI0036490.1"/>
    </source>
</evidence>
<organism evidence="1 2">
    <name type="scientific">Vararia minispora EC-137</name>
    <dbReference type="NCBI Taxonomy" id="1314806"/>
    <lineage>
        <taxon>Eukaryota</taxon>
        <taxon>Fungi</taxon>
        <taxon>Dikarya</taxon>
        <taxon>Basidiomycota</taxon>
        <taxon>Agaricomycotina</taxon>
        <taxon>Agaricomycetes</taxon>
        <taxon>Russulales</taxon>
        <taxon>Lachnocladiaceae</taxon>
        <taxon>Vararia</taxon>
    </lineage>
</organism>
<gene>
    <name evidence="1" type="ORF">K488DRAFT_76008</name>
</gene>
<reference evidence="1" key="2">
    <citation type="journal article" date="2022" name="New Phytol.">
        <title>Evolutionary transition to the ectomycorrhizal habit in the genomes of a hyperdiverse lineage of mushroom-forming fungi.</title>
        <authorList>
            <person name="Looney B."/>
            <person name="Miyauchi S."/>
            <person name="Morin E."/>
            <person name="Drula E."/>
            <person name="Courty P.E."/>
            <person name="Kohler A."/>
            <person name="Kuo A."/>
            <person name="LaButti K."/>
            <person name="Pangilinan J."/>
            <person name="Lipzen A."/>
            <person name="Riley R."/>
            <person name="Andreopoulos W."/>
            <person name="He G."/>
            <person name="Johnson J."/>
            <person name="Nolan M."/>
            <person name="Tritt A."/>
            <person name="Barry K.W."/>
            <person name="Grigoriev I.V."/>
            <person name="Nagy L.G."/>
            <person name="Hibbett D."/>
            <person name="Henrissat B."/>
            <person name="Matheny P.B."/>
            <person name="Labbe J."/>
            <person name="Martin F.M."/>
        </authorList>
    </citation>
    <scope>NUCLEOTIDE SEQUENCE</scope>
    <source>
        <strain evidence="1">EC-137</strain>
    </source>
</reference>
<dbReference type="EMBL" id="MU273471">
    <property type="protein sequence ID" value="KAI0036490.1"/>
    <property type="molecule type" value="Genomic_DNA"/>
</dbReference>